<name>A0A2Z2IW91_CORST</name>
<dbReference type="AlphaFoldDB" id="A0A2Z2IW91"/>
<protein>
    <submittedName>
        <fullName evidence="2">HNH endonuclease</fullName>
    </submittedName>
</protein>
<dbReference type="GO" id="GO:0003676">
    <property type="term" value="F:nucleic acid binding"/>
    <property type="evidence" value="ECO:0007669"/>
    <property type="project" value="InterPro"/>
</dbReference>
<evidence type="ECO:0000313" key="3">
    <source>
        <dbReference type="Proteomes" id="UP000250197"/>
    </source>
</evidence>
<dbReference type="Gene3D" id="1.10.30.50">
    <property type="match status" value="1"/>
</dbReference>
<reference evidence="2 3" key="1">
    <citation type="submission" date="2017-05" db="EMBL/GenBank/DDBJ databases">
        <title>Complete genome sequence of Corynebacterium striatum KC-Na-1 isolated from Neophocaena asiaeorientalis in Korea.</title>
        <authorList>
            <person name="Kim J.H."/>
            <person name="Lee K."/>
        </authorList>
    </citation>
    <scope>NUCLEOTIDE SEQUENCE [LARGE SCALE GENOMIC DNA]</scope>
    <source>
        <strain evidence="2 3">KC-Na-01</strain>
    </source>
</reference>
<dbReference type="CDD" id="cd00085">
    <property type="entry name" value="HNHc"/>
    <property type="match status" value="1"/>
</dbReference>
<dbReference type="InterPro" id="IPR002711">
    <property type="entry name" value="HNH"/>
</dbReference>
<feature type="domain" description="HNH nuclease" evidence="1">
    <location>
        <begin position="250"/>
        <end position="302"/>
    </location>
</feature>
<dbReference type="Pfam" id="PF01844">
    <property type="entry name" value="HNH"/>
    <property type="match status" value="1"/>
</dbReference>
<accession>A0A2Z2IW91</accession>
<dbReference type="RefSeq" id="WP_086890605.1">
    <property type="nucleotide sequence ID" value="NZ_CP021252.1"/>
</dbReference>
<keyword evidence="2" id="KW-0378">Hydrolase</keyword>
<keyword evidence="2" id="KW-0255">Endonuclease</keyword>
<dbReference type="KEGG" id="cstr:CBE89_02135"/>
<dbReference type="EMBL" id="CP021252">
    <property type="protein sequence ID" value="ART20430.1"/>
    <property type="molecule type" value="Genomic_DNA"/>
</dbReference>
<proteinExistence type="predicted"/>
<gene>
    <name evidence="2" type="ORF">CBE89_02135</name>
</gene>
<dbReference type="GO" id="GO:0004519">
    <property type="term" value="F:endonuclease activity"/>
    <property type="evidence" value="ECO:0007669"/>
    <property type="project" value="UniProtKB-KW"/>
</dbReference>
<evidence type="ECO:0000259" key="1">
    <source>
        <dbReference type="SMART" id="SM00507"/>
    </source>
</evidence>
<evidence type="ECO:0000313" key="2">
    <source>
        <dbReference type="EMBL" id="ART20430.1"/>
    </source>
</evidence>
<organism evidence="2 3">
    <name type="scientific">Corynebacterium striatum</name>
    <dbReference type="NCBI Taxonomy" id="43770"/>
    <lineage>
        <taxon>Bacteria</taxon>
        <taxon>Bacillati</taxon>
        <taxon>Actinomycetota</taxon>
        <taxon>Actinomycetes</taxon>
        <taxon>Mycobacteriales</taxon>
        <taxon>Corynebacteriaceae</taxon>
        <taxon>Corynebacterium</taxon>
    </lineage>
</organism>
<sequence length="343" mass="37311">MKLGDLLGVLARGMHVVSLCAGHSRSELVAMGASESFAQALYSLHQVYFGQTAFSGKQRAARNTTHSLETLREIEKYVARVKDSRKAWSLREELCATPEHNIAKVALARLRELRPAPQAAPGVKVLRRKQGPHSLVITDSARAIANMLGTIKATAREQAADALTATKSIFSGDAAAAPALHAHVIVRLDQLATIAAGEGDDIQLPATDGGTTTGAEFIQQQFDDIGFVTLVHPEKGPVNLYRTSRFATEKQRTMLAAEHPRCAWLGCNRPASECQFHHIERWQDGGSTNIDNLVPLCQYHNAINDDDPTKPTGRGRIIRYLGRIFWLPPTGGPPVECPSPAYA</sequence>
<dbReference type="InterPro" id="IPR003615">
    <property type="entry name" value="HNH_nuc"/>
</dbReference>
<keyword evidence="2" id="KW-0540">Nuclease</keyword>
<dbReference type="Proteomes" id="UP000250197">
    <property type="component" value="Chromosome"/>
</dbReference>
<dbReference type="GO" id="GO:0008270">
    <property type="term" value="F:zinc ion binding"/>
    <property type="evidence" value="ECO:0007669"/>
    <property type="project" value="InterPro"/>
</dbReference>
<dbReference type="SMART" id="SM00507">
    <property type="entry name" value="HNHc"/>
    <property type="match status" value="1"/>
</dbReference>